<sequence>MFEHYTTALEDWVSHFYKKQKMYSVQDLSIRKIARYYHIFVHQKPVPARHDIVHRYRGIIVDSRDPIEHQREQFFHELCHILRHCGHQSMMPEAFRELQEWDARHFTLYAALPYHMLRFYDFSDDLIIGTIAEDFKVTKELVSERLNRIYRNQKCTNTTADGTLWY</sequence>
<comment type="caution">
    <text evidence="2">The sequence shown here is derived from an EMBL/GenBank/DDBJ whole genome shotgun (WGS) entry which is preliminary data.</text>
</comment>
<dbReference type="InterPro" id="IPR010359">
    <property type="entry name" value="IrrE_HExxH"/>
</dbReference>
<proteinExistence type="predicted"/>
<dbReference type="Proteomes" id="UP000243524">
    <property type="component" value="Unassembled WGS sequence"/>
</dbReference>
<accession>A0A2I0QXZ8</accession>
<dbReference type="AlphaFoldDB" id="A0A2I0QXZ8"/>
<evidence type="ECO:0000313" key="3">
    <source>
        <dbReference type="Proteomes" id="UP000243524"/>
    </source>
</evidence>
<organism evidence="2 3">
    <name type="scientific">Halalkalibacillus sediminis</name>
    <dbReference type="NCBI Taxonomy" id="2018042"/>
    <lineage>
        <taxon>Bacteria</taxon>
        <taxon>Bacillati</taxon>
        <taxon>Bacillota</taxon>
        <taxon>Bacilli</taxon>
        <taxon>Bacillales</taxon>
        <taxon>Bacillaceae</taxon>
        <taxon>Halalkalibacillus</taxon>
    </lineage>
</organism>
<gene>
    <name evidence="2" type="ORF">CEY16_05605</name>
</gene>
<dbReference type="OrthoDB" id="2417909at2"/>
<feature type="domain" description="IrrE N-terminal-like" evidence="1">
    <location>
        <begin position="49"/>
        <end position="147"/>
    </location>
</feature>
<evidence type="ECO:0000259" key="1">
    <source>
        <dbReference type="Pfam" id="PF06114"/>
    </source>
</evidence>
<dbReference type="Pfam" id="PF06114">
    <property type="entry name" value="Peptidase_M78"/>
    <property type="match status" value="1"/>
</dbReference>
<protein>
    <submittedName>
        <fullName evidence="2">Peptidase</fullName>
    </submittedName>
</protein>
<dbReference type="EMBL" id="PJNH01000001">
    <property type="protein sequence ID" value="PKR79216.1"/>
    <property type="molecule type" value="Genomic_DNA"/>
</dbReference>
<dbReference type="RefSeq" id="WP_101330960.1">
    <property type="nucleotide sequence ID" value="NZ_PJNH01000001.1"/>
</dbReference>
<keyword evidence="3" id="KW-1185">Reference proteome</keyword>
<reference evidence="2 3" key="1">
    <citation type="submission" date="2017-06" db="EMBL/GenBank/DDBJ databases">
        <title>the draft geome sequence of Illustriluteabacillus marina B3227.</title>
        <authorList>
            <person name="He R.-H."/>
            <person name="Du Z.-J."/>
        </authorList>
    </citation>
    <scope>NUCLEOTIDE SEQUENCE [LARGE SCALE GENOMIC DNA]</scope>
    <source>
        <strain evidence="2 3">B3227</strain>
    </source>
</reference>
<evidence type="ECO:0000313" key="2">
    <source>
        <dbReference type="EMBL" id="PKR79216.1"/>
    </source>
</evidence>
<name>A0A2I0QXZ8_9BACI</name>